<dbReference type="PANTHER" id="PTHR43884">
    <property type="entry name" value="ACYL-COA DEHYDROGENASE"/>
    <property type="match status" value="1"/>
</dbReference>
<dbReference type="SUPFAM" id="SSF56645">
    <property type="entry name" value="Acyl-CoA dehydrogenase NM domain-like"/>
    <property type="match status" value="1"/>
</dbReference>
<proteinExistence type="inferred from homology"/>
<evidence type="ECO:0000313" key="8">
    <source>
        <dbReference type="EMBL" id="PZQ46432.1"/>
    </source>
</evidence>
<dbReference type="GO" id="GO:0050660">
    <property type="term" value="F:flavin adenine dinucleotide binding"/>
    <property type="evidence" value="ECO:0007669"/>
    <property type="project" value="InterPro"/>
</dbReference>
<dbReference type="Gene3D" id="1.20.140.10">
    <property type="entry name" value="Butyryl-CoA Dehydrogenase, subunit A, domain 3"/>
    <property type="match status" value="1"/>
</dbReference>
<dbReference type="PANTHER" id="PTHR43884:SF20">
    <property type="entry name" value="ACYL-COA DEHYDROGENASE FADE28"/>
    <property type="match status" value="1"/>
</dbReference>
<dbReference type="Gene3D" id="1.10.540.10">
    <property type="entry name" value="Acyl-CoA dehydrogenase/oxidase, N-terminal domain"/>
    <property type="match status" value="1"/>
</dbReference>
<gene>
    <name evidence="8" type="ORF">DI556_20250</name>
</gene>
<name>A0A2W5MYV0_RHOSU</name>
<feature type="domain" description="Acyl-CoA dehydrogenase/oxidase N-terminal" evidence="7">
    <location>
        <begin position="6"/>
        <end position="111"/>
    </location>
</feature>
<protein>
    <submittedName>
        <fullName evidence="8">Acyl-CoA dehydrogenase</fullName>
    </submittedName>
</protein>
<dbReference type="InterPro" id="IPR009075">
    <property type="entry name" value="AcylCo_DH/oxidase_C"/>
</dbReference>
<dbReference type="AlphaFoldDB" id="A0A2W5MYV0"/>
<accession>A0A2W5MYV0</accession>
<evidence type="ECO:0000256" key="1">
    <source>
        <dbReference type="ARBA" id="ARBA00001974"/>
    </source>
</evidence>
<dbReference type="Proteomes" id="UP000249185">
    <property type="component" value="Unassembled WGS sequence"/>
</dbReference>
<evidence type="ECO:0000259" key="7">
    <source>
        <dbReference type="Pfam" id="PF02771"/>
    </source>
</evidence>
<dbReference type="Pfam" id="PF02771">
    <property type="entry name" value="Acyl-CoA_dh_N"/>
    <property type="match status" value="1"/>
</dbReference>
<dbReference type="SUPFAM" id="SSF47203">
    <property type="entry name" value="Acyl-CoA dehydrogenase C-terminal domain-like"/>
    <property type="match status" value="1"/>
</dbReference>
<keyword evidence="3" id="KW-0285">Flavoprotein</keyword>
<evidence type="ECO:0000259" key="6">
    <source>
        <dbReference type="Pfam" id="PF00441"/>
    </source>
</evidence>
<keyword evidence="4" id="KW-0274">FAD</keyword>
<dbReference type="InterPro" id="IPR013786">
    <property type="entry name" value="AcylCoA_DH/ox_N"/>
</dbReference>
<comment type="similarity">
    <text evidence="2">Belongs to the acyl-CoA dehydrogenase family.</text>
</comment>
<dbReference type="InterPro" id="IPR036250">
    <property type="entry name" value="AcylCo_DH-like_C"/>
</dbReference>
<feature type="domain" description="Acyl-CoA dehydrogenase/oxidase C-terminal" evidence="6">
    <location>
        <begin position="197"/>
        <end position="331"/>
    </location>
</feature>
<dbReference type="InterPro" id="IPR009100">
    <property type="entry name" value="AcylCoA_DH/oxidase_NM_dom_sf"/>
</dbReference>
<dbReference type="GO" id="GO:0003995">
    <property type="term" value="F:acyl-CoA dehydrogenase activity"/>
    <property type="evidence" value="ECO:0007669"/>
    <property type="project" value="TreeGrafter"/>
</dbReference>
<evidence type="ECO:0000256" key="3">
    <source>
        <dbReference type="ARBA" id="ARBA00022630"/>
    </source>
</evidence>
<dbReference type="InterPro" id="IPR037069">
    <property type="entry name" value="AcylCoA_DH/ox_N_sf"/>
</dbReference>
<reference evidence="8 9" key="1">
    <citation type="submission" date="2017-08" db="EMBL/GenBank/DDBJ databases">
        <title>Infants hospitalized years apart are colonized by the same room-sourced microbial strains.</title>
        <authorList>
            <person name="Brooks B."/>
            <person name="Olm M.R."/>
            <person name="Firek B.A."/>
            <person name="Baker R."/>
            <person name="Thomas B.C."/>
            <person name="Morowitz M.J."/>
            <person name="Banfield J.F."/>
        </authorList>
    </citation>
    <scope>NUCLEOTIDE SEQUENCE [LARGE SCALE GENOMIC DNA]</scope>
    <source>
        <strain evidence="8">S2_005_002_R2_34</strain>
    </source>
</reference>
<keyword evidence="5" id="KW-0560">Oxidoreductase</keyword>
<comment type="cofactor">
    <cofactor evidence="1">
        <name>FAD</name>
        <dbReference type="ChEBI" id="CHEBI:57692"/>
    </cofactor>
</comment>
<evidence type="ECO:0000256" key="2">
    <source>
        <dbReference type="ARBA" id="ARBA00009347"/>
    </source>
</evidence>
<organism evidence="8 9">
    <name type="scientific">Rhodovulum sulfidophilum</name>
    <name type="common">Rhodobacter sulfidophilus</name>
    <dbReference type="NCBI Taxonomy" id="35806"/>
    <lineage>
        <taxon>Bacteria</taxon>
        <taxon>Pseudomonadati</taxon>
        <taxon>Pseudomonadota</taxon>
        <taxon>Alphaproteobacteria</taxon>
        <taxon>Rhodobacterales</taxon>
        <taxon>Paracoccaceae</taxon>
        <taxon>Rhodovulum</taxon>
    </lineage>
</organism>
<dbReference type="Pfam" id="PF00441">
    <property type="entry name" value="Acyl-CoA_dh_1"/>
    <property type="match status" value="1"/>
</dbReference>
<comment type="caution">
    <text evidence="8">The sequence shown here is derived from an EMBL/GenBank/DDBJ whole genome shotgun (WGS) entry which is preliminary data.</text>
</comment>
<evidence type="ECO:0000256" key="5">
    <source>
        <dbReference type="ARBA" id="ARBA00023002"/>
    </source>
</evidence>
<dbReference type="EMBL" id="QFPW01000025">
    <property type="protein sequence ID" value="PZQ46432.1"/>
    <property type="molecule type" value="Genomic_DNA"/>
</dbReference>
<evidence type="ECO:0000256" key="4">
    <source>
        <dbReference type="ARBA" id="ARBA00022827"/>
    </source>
</evidence>
<evidence type="ECO:0000313" key="9">
    <source>
        <dbReference type="Proteomes" id="UP000249185"/>
    </source>
</evidence>
<sequence>MDFTFTEEQEMMAEVARALLAETCASAAFRALIDRGETFDPARWARLVELGLAGVLVPEAAGGLGLAEADFVRIATACGYHLLPEPLTDAAGVVAPLLAATGQEAVLAEMLSGAGLTVWADAGLVVAADRAAHLLLTAPDGGLHLLPAGAAEPTRQAHVDPLLGLFSVTAPLSAETLIADPGTAAPLLAAARDRGALWAAAEMLGVAQRAIDMAVAYAGERKQFGKPIGSYQAIKHHLASAQVKVEFARPVVHAAAAGLPGGGVFAAARVSHALLAAGEAVDFAARTALQVHGAMGYSWEVDVHFCLKRALWLTHARGGPAEHRERVAARAFGLPLGPDHLFPEEAHA</sequence>